<dbReference type="Gene3D" id="3.40.50.300">
    <property type="entry name" value="P-loop containing nucleotide triphosphate hydrolases"/>
    <property type="match status" value="1"/>
</dbReference>
<organism evidence="8 9">
    <name type="scientific">Lactuca virosa</name>
    <dbReference type="NCBI Taxonomy" id="75947"/>
    <lineage>
        <taxon>Eukaryota</taxon>
        <taxon>Viridiplantae</taxon>
        <taxon>Streptophyta</taxon>
        <taxon>Embryophyta</taxon>
        <taxon>Tracheophyta</taxon>
        <taxon>Spermatophyta</taxon>
        <taxon>Magnoliopsida</taxon>
        <taxon>eudicotyledons</taxon>
        <taxon>Gunneridae</taxon>
        <taxon>Pentapetalae</taxon>
        <taxon>asterids</taxon>
        <taxon>campanulids</taxon>
        <taxon>Asterales</taxon>
        <taxon>Asteraceae</taxon>
        <taxon>Cichorioideae</taxon>
        <taxon>Cichorieae</taxon>
        <taxon>Lactucinae</taxon>
        <taxon>Lactuca</taxon>
    </lineage>
</organism>
<evidence type="ECO:0000256" key="5">
    <source>
        <dbReference type="ARBA" id="ARBA00022777"/>
    </source>
</evidence>
<protein>
    <recommendedName>
        <fullName evidence="2">adenylate kinase</fullName>
        <ecNumber evidence="2">2.7.4.3</ecNumber>
    </recommendedName>
    <alternativeName>
        <fullName evidence="6">ATP:AMP phosphotransferase</fullName>
    </alternativeName>
</protein>
<dbReference type="CDD" id="cd01428">
    <property type="entry name" value="ADK"/>
    <property type="match status" value="1"/>
</dbReference>
<dbReference type="EC" id="2.7.4.3" evidence="2"/>
<name>A0AAU9MSH6_9ASTR</name>
<sequence>MVDHLEEELPLTDHLKLELLYPDCCIIILIDFIYCFQNRSANTLHRVEDELGSANGKKAKEYMEKGQLVLDEIVGMMVKDRLSQSDSAEKGWLLDGYPRSSSQATTLQAFGFHPNLFILIEVPQELLVDRVVGRRLDPVTGRIYHLTYSPPETEEIAARLTQRFNDTEERVKLQLQTHNQNVESVLSMFEDITVKSLVLDELEFKKLFMVHSYLG</sequence>
<reference evidence="8 9" key="1">
    <citation type="submission" date="2022-01" db="EMBL/GenBank/DDBJ databases">
        <authorList>
            <person name="Xiong W."/>
            <person name="Schranz E."/>
        </authorList>
    </citation>
    <scope>NUCLEOTIDE SEQUENCE [LARGE SCALE GENOMIC DNA]</scope>
</reference>
<accession>A0AAU9MSH6</accession>
<evidence type="ECO:0000256" key="2">
    <source>
        <dbReference type="ARBA" id="ARBA00012955"/>
    </source>
</evidence>
<keyword evidence="5 7" id="KW-0418">Kinase</keyword>
<comment type="similarity">
    <text evidence="1 7">Belongs to the adenylate kinase family.</text>
</comment>
<dbReference type="PANTHER" id="PTHR23359">
    <property type="entry name" value="NUCLEOTIDE KINASE"/>
    <property type="match status" value="1"/>
</dbReference>
<dbReference type="HAMAP" id="MF_00235">
    <property type="entry name" value="Adenylate_kinase_Adk"/>
    <property type="match status" value="1"/>
</dbReference>
<feature type="non-terminal residue" evidence="8">
    <location>
        <position position="215"/>
    </location>
</feature>
<evidence type="ECO:0000313" key="9">
    <source>
        <dbReference type="Proteomes" id="UP001157418"/>
    </source>
</evidence>
<dbReference type="InterPro" id="IPR000850">
    <property type="entry name" value="Adenylat/UMP-CMP_kin"/>
</dbReference>
<evidence type="ECO:0000313" key="8">
    <source>
        <dbReference type="EMBL" id="CAH1429522.1"/>
    </source>
</evidence>
<dbReference type="Proteomes" id="UP001157418">
    <property type="component" value="Unassembled WGS sequence"/>
</dbReference>
<evidence type="ECO:0000256" key="6">
    <source>
        <dbReference type="ARBA" id="ARBA00031517"/>
    </source>
</evidence>
<evidence type="ECO:0000256" key="4">
    <source>
        <dbReference type="ARBA" id="ARBA00022741"/>
    </source>
</evidence>
<dbReference type="PROSITE" id="PS00113">
    <property type="entry name" value="ADENYLATE_KINASE"/>
    <property type="match status" value="1"/>
</dbReference>
<keyword evidence="3 7" id="KW-0808">Transferase</keyword>
<dbReference type="InterPro" id="IPR027417">
    <property type="entry name" value="P-loop_NTPase"/>
</dbReference>
<dbReference type="PRINTS" id="PR00094">
    <property type="entry name" value="ADENYLTKNASE"/>
</dbReference>
<comment type="caution">
    <text evidence="8">The sequence shown here is derived from an EMBL/GenBank/DDBJ whole genome shotgun (WGS) entry which is preliminary data.</text>
</comment>
<gene>
    <name evidence="8" type="ORF">LVIROSA_LOCUS16378</name>
</gene>
<dbReference type="SUPFAM" id="SSF52540">
    <property type="entry name" value="P-loop containing nucleoside triphosphate hydrolases"/>
    <property type="match status" value="1"/>
</dbReference>
<dbReference type="GO" id="GO:0004017">
    <property type="term" value="F:AMP kinase activity"/>
    <property type="evidence" value="ECO:0007669"/>
    <property type="project" value="UniProtKB-EC"/>
</dbReference>
<evidence type="ECO:0000256" key="7">
    <source>
        <dbReference type="RuleBase" id="RU003330"/>
    </source>
</evidence>
<evidence type="ECO:0000256" key="1">
    <source>
        <dbReference type="ARBA" id="ARBA00007220"/>
    </source>
</evidence>
<dbReference type="GO" id="GO:0005524">
    <property type="term" value="F:ATP binding"/>
    <property type="evidence" value="ECO:0007669"/>
    <property type="project" value="InterPro"/>
</dbReference>
<dbReference type="Pfam" id="PF00406">
    <property type="entry name" value="ADK"/>
    <property type="match status" value="1"/>
</dbReference>
<evidence type="ECO:0000256" key="3">
    <source>
        <dbReference type="ARBA" id="ARBA00022679"/>
    </source>
</evidence>
<dbReference type="AlphaFoldDB" id="A0AAU9MSH6"/>
<dbReference type="EMBL" id="CAKMRJ010002846">
    <property type="protein sequence ID" value="CAH1429522.1"/>
    <property type="molecule type" value="Genomic_DNA"/>
</dbReference>
<proteinExistence type="inferred from homology"/>
<dbReference type="InterPro" id="IPR033690">
    <property type="entry name" value="Adenylat_kinase_CS"/>
</dbReference>
<keyword evidence="4" id="KW-0547">Nucleotide-binding</keyword>
<keyword evidence="9" id="KW-1185">Reference proteome</keyword>